<dbReference type="PANTHER" id="PTHR45460:SF2">
    <property type="entry name" value="ALPHA 1,3 GLUCANASE, GH71 FAMILY (EUROFUNG)"/>
    <property type="match status" value="1"/>
</dbReference>
<dbReference type="Proteomes" id="UP001183226">
    <property type="component" value="Unassembled WGS sequence"/>
</dbReference>
<evidence type="ECO:0000256" key="3">
    <source>
        <dbReference type="ARBA" id="ARBA00023180"/>
    </source>
</evidence>
<feature type="compositionally biased region" description="Low complexity" evidence="4">
    <location>
        <begin position="51"/>
        <end position="60"/>
    </location>
</feature>
<dbReference type="Gene3D" id="2.130.10.130">
    <property type="entry name" value="Integrin alpha, N-terminal"/>
    <property type="match status" value="2"/>
</dbReference>
<dbReference type="SUPFAM" id="SSF69318">
    <property type="entry name" value="Integrin alpha N-terminal domain"/>
    <property type="match status" value="1"/>
</dbReference>
<feature type="region of interest" description="Disordered" evidence="4">
    <location>
        <begin position="18"/>
        <end position="70"/>
    </location>
</feature>
<dbReference type="EMBL" id="JAVREK010000021">
    <property type="protein sequence ID" value="MDT0304049.1"/>
    <property type="molecule type" value="Genomic_DNA"/>
</dbReference>
<feature type="region of interest" description="Disordered" evidence="4">
    <location>
        <begin position="125"/>
        <end position="144"/>
    </location>
</feature>
<feature type="compositionally biased region" description="Low complexity" evidence="4">
    <location>
        <begin position="18"/>
        <end position="38"/>
    </location>
</feature>
<feature type="signal peptide" evidence="5">
    <location>
        <begin position="1"/>
        <end position="20"/>
    </location>
</feature>
<dbReference type="InterPro" id="IPR013517">
    <property type="entry name" value="FG-GAP"/>
</dbReference>
<reference evidence="7" key="1">
    <citation type="submission" date="2023-07" db="EMBL/GenBank/DDBJ databases">
        <title>30 novel species of actinomycetes from the DSMZ collection.</title>
        <authorList>
            <person name="Nouioui I."/>
        </authorList>
    </citation>
    <scope>NUCLEOTIDE SEQUENCE [LARGE SCALE GENOMIC DNA]</scope>
    <source>
        <strain evidence="7">DSM 45055</strain>
    </source>
</reference>
<accession>A0ABU2KXN8</accession>
<comment type="caution">
    <text evidence="6">The sequence shown here is derived from an EMBL/GenBank/DDBJ whole genome shotgun (WGS) entry which is preliminary data.</text>
</comment>
<keyword evidence="2" id="KW-0677">Repeat</keyword>
<feature type="chain" id="PRO_5047494156" evidence="5">
    <location>
        <begin position="21"/>
        <end position="497"/>
    </location>
</feature>
<evidence type="ECO:0000256" key="5">
    <source>
        <dbReference type="SAM" id="SignalP"/>
    </source>
</evidence>
<evidence type="ECO:0000313" key="6">
    <source>
        <dbReference type="EMBL" id="MDT0304049.1"/>
    </source>
</evidence>
<evidence type="ECO:0000256" key="1">
    <source>
        <dbReference type="ARBA" id="ARBA00022729"/>
    </source>
</evidence>
<keyword evidence="1 5" id="KW-0732">Signal</keyword>
<proteinExistence type="predicted"/>
<organism evidence="6 7">
    <name type="scientific">Streptomonospora wellingtoniae</name>
    <dbReference type="NCBI Taxonomy" id="3075544"/>
    <lineage>
        <taxon>Bacteria</taxon>
        <taxon>Bacillati</taxon>
        <taxon>Actinomycetota</taxon>
        <taxon>Actinomycetes</taxon>
        <taxon>Streptosporangiales</taxon>
        <taxon>Nocardiopsidaceae</taxon>
        <taxon>Streptomonospora</taxon>
    </lineage>
</organism>
<name>A0ABU2KXN8_9ACTN</name>
<dbReference type="InterPro" id="IPR013519">
    <property type="entry name" value="Int_alpha_beta-p"/>
</dbReference>
<dbReference type="InterPro" id="IPR028994">
    <property type="entry name" value="Integrin_alpha_N"/>
</dbReference>
<feature type="compositionally biased region" description="Pro residues" evidence="4">
    <location>
        <begin position="39"/>
        <end position="50"/>
    </location>
</feature>
<keyword evidence="3" id="KW-0325">Glycoprotein</keyword>
<dbReference type="Pfam" id="PF13517">
    <property type="entry name" value="FG-GAP_3"/>
    <property type="match status" value="1"/>
</dbReference>
<evidence type="ECO:0000256" key="2">
    <source>
        <dbReference type="ARBA" id="ARBA00022737"/>
    </source>
</evidence>
<keyword evidence="7" id="KW-1185">Reference proteome</keyword>
<sequence length="497" mass="49780">MQAAAAVACLLAATACGADAPGAAGPSTPPAAQVNAHPEPGPASPQPPAGDTPGPGTGPAVDFDGDGYSDLALEGRRSAAEAPGKGSGDGGAGEAGAAYVGAVFGGENGLDPDRRVVLTRDDLDLPAAEPEPGPVRRLGVTGTADLDDDGFTDMVVAGEGRYVVWGGPDGPAGPANPLPWQEPGPGAASAVSYAVADFDGDGAVDVFRFTEVGPYRYDARLLRGPFDRSGEPSTTSAVPLPPSATTAEDILSGRVVPFDAAGAGRGSELLFLRHEDESPVSHIVLRSVGGGAAPEVLGETPAGHELAAGDVDGDGTPDLLVGAHGIPNNENQLGETDPELHPGYVEVYSGADGFAAGEPERITRALPGVAGRPTDADGFGDLVMAADVQGDGYADVIVGPKLRGDEWRVTVVSGSAAGATSARTVGLEPPAPGADEDAAVTAEAVRDYNGDGAADLLMINRSAGGEDWTRGHAAYALYPGTGEGFSAVPARFSTEHF</sequence>
<gene>
    <name evidence="6" type="ORF">RM446_18185</name>
</gene>
<evidence type="ECO:0000256" key="4">
    <source>
        <dbReference type="SAM" id="MobiDB-lite"/>
    </source>
</evidence>
<dbReference type="Pfam" id="PF01839">
    <property type="entry name" value="FG-GAP"/>
    <property type="match status" value="1"/>
</dbReference>
<dbReference type="SMART" id="SM00191">
    <property type="entry name" value="Int_alpha"/>
    <property type="match status" value="2"/>
</dbReference>
<evidence type="ECO:0000313" key="7">
    <source>
        <dbReference type="Proteomes" id="UP001183226"/>
    </source>
</evidence>
<dbReference type="PANTHER" id="PTHR45460">
    <property type="entry name" value="SIMILAR TO CYSTEINE PROTEINASE"/>
    <property type="match status" value="1"/>
</dbReference>
<protein>
    <submittedName>
        <fullName evidence="6">FG-GAP and VCBS repeat-containing protein</fullName>
    </submittedName>
</protein>
<dbReference type="RefSeq" id="WP_311546542.1">
    <property type="nucleotide sequence ID" value="NZ_JAVREK010000021.1"/>
</dbReference>